<sequence>MARSQISFLLLSLLLAAAALPSQAFIIDNTLKKVRVAGKLYCTIDGNPVAGIFNPPLVGANVTVACEDERVTLGQVVTDPAGTVDMLYDTVGDIAFDSSTCRVRVSVANVVGCRILLPSTTLGAPIQVVRFIQDPVTSLVTSVLFGFSKFIVLAS</sequence>
<evidence type="ECO:0000313" key="3">
    <source>
        <dbReference type="RefSeq" id="XP_031383651.1"/>
    </source>
</evidence>
<dbReference type="Proteomes" id="UP000515151">
    <property type="component" value="Chromosome 2"/>
</dbReference>
<keyword evidence="1" id="KW-0732">Signal</keyword>
<reference evidence="3" key="2">
    <citation type="submission" date="2025-08" db="UniProtKB">
        <authorList>
            <consortium name="RefSeq"/>
        </authorList>
    </citation>
    <scope>IDENTIFICATION</scope>
    <source>
        <tissue evidence="3">Leaf</tissue>
    </source>
</reference>
<dbReference type="PANTHER" id="PTHR34458">
    <property type="entry name" value="POLLEN OLE E 1 ALLERGEN AND EXTENSIN FAMILY PROTEIN-RELATED"/>
    <property type="match status" value="1"/>
</dbReference>
<proteinExistence type="predicted"/>
<accession>A0A6P8CQT3</accession>
<name>A0A6P8CQT3_PUNGR</name>
<dbReference type="AlphaFoldDB" id="A0A6P8CQT3"/>
<organism evidence="2 3">
    <name type="scientific">Punica granatum</name>
    <name type="common">Pomegranate</name>
    <dbReference type="NCBI Taxonomy" id="22663"/>
    <lineage>
        <taxon>Eukaryota</taxon>
        <taxon>Viridiplantae</taxon>
        <taxon>Streptophyta</taxon>
        <taxon>Embryophyta</taxon>
        <taxon>Tracheophyta</taxon>
        <taxon>Spermatophyta</taxon>
        <taxon>Magnoliopsida</taxon>
        <taxon>eudicotyledons</taxon>
        <taxon>Gunneridae</taxon>
        <taxon>Pentapetalae</taxon>
        <taxon>rosids</taxon>
        <taxon>malvids</taxon>
        <taxon>Myrtales</taxon>
        <taxon>Lythraceae</taxon>
        <taxon>Punica</taxon>
    </lineage>
</organism>
<dbReference type="RefSeq" id="XP_031383651.1">
    <property type="nucleotide sequence ID" value="XM_031527791.1"/>
</dbReference>
<dbReference type="InterPro" id="IPR040404">
    <property type="entry name" value="Phylloplanin-like"/>
</dbReference>
<dbReference type="GeneID" id="116197613"/>
<gene>
    <name evidence="3" type="primary">LOC116197613</name>
</gene>
<reference evidence="2" key="1">
    <citation type="journal article" date="2020" name="Plant Biotechnol. J.">
        <title>The pomegranate (Punica granatum L.) draft genome dissects genetic divergence between soft- and hard-seeded cultivars.</title>
        <authorList>
            <person name="Luo X."/>
            <person name="Li H."/>
            <person name="Wu Z."/>
            <person name="Yao W."/>
            <person name="Zhao P."/>
            <person name="Cao D."/>
            <person name="Yu H."/>
            <person name="Li K."/>
            <person name="Poudel K."/>
            <person name="Zhao D."/>
            <person name="Zhang F."/>
            <person name="Xia X."/>
            <person name="Chen L."/>
            <person name="Wang Q."/>
            <person name="Jing D."/>
            <person name="Cao S."/>
        </authorList>
    </citation>
    <scope>NUCLEOTIDE SEQUENCE [LARGE SCALE GENOMIC DNA]</scope>
    <source>
        <strain evidence="2">cv. Tunisia</strain>
    </source>
</reference>
<keyword evidence="2" id="KW-1185">Reference proteome</keyword>
<evidence type="ECO:0000313" key="2">
    <source>
        <dbReference type="Proteomes" id="UP000515151"/>
    </source>
</evidence>
<feature type="chain" id="PRO_5028295146" evidence="1">
    <location>
        <begin position="25"/>
        <end position="155"/>
    </location>
</feature>
<evidence type="ECO:0000256" key="1">
    <source>
        <dbReference type="SAM" id="SignalP"/>
    </source>
</evidence>
<feature type="signal peptide" evidence="1">
    <location>
        <begin position="1"/>
        <end position="24"/>
    </location>
</feature>
<dbReference type="PANTHER" id="PTHR34458:SF11">
    <property type="entry name" value="MD-2-RELATED LIPID-RECOGNITION DOMAIN-CONTAINING PROTEIN"/>
    <property type="match status" value="1"/>
</dbReference>
<protein>
    <submittedName>
        <fullName evidence="3">Uncharacterized protein LOC116197613</fullName>
    </submittedName>
</protein>